<dbReference type="Proteomes" id="UP000250915">
    <property type="component" value="Unassembled WGS sequence"/>
</dbReference>
<reference evidence="5 6" key="1">
    <citation type="submission" date="2018-06" db="EMBL/GenBank/DDBJ databases">
        <title>NTM in soil in Japan.</title>
        <authorList>
            <person name="Ohya K."/>
        </authorList>
    </citation>
    <scope>NUCLEOTIDE SEQUENCE [LARGE SCALE GENOMIC DNA]</scope>
    <source>
        <strain evidence="5 6">GF28</strain>
    </source>
</reference>
<dbReference type="OrthoDB" id="9808002at2"/>
<dbReference type="Gene3D" id="3.40.640.10">
    <property type="entry name" value="Type I PLP-dependent aspartate aminotransferase-like (Major domain)"/>
    <property type="match status" value="1"/>
</dbReference>
<evidence type="ECO:0000313" key="5">
    <source>
        <dbReference type="EMBL" id="RAV07176.1"/>
    </source>
</evidence>
<comment type="pathway">
    <text evidence="3">Amino-acid biosynthesis; ergothioneine biosynthesis.</text>
</comment>
<dbReference type="PANTHER" id="PTHR43586:SF8">
    <property type="entry name" value="CYSTEINE DESULFURASE 1, CHLOROPLASTIC"/>
    <property type="match status" value="1"/>
</dbReference>
<evidence type="ECO:0000259" key="4">
    <source>
        <dbReference type="Pfam" id="PF00266"/>
    </source>
</evidence>
<accession>A0A329LIG7</accession>
<protein>
    <recommendedName>
        <fullName evidence="3">Probable hercynylcysteine sulfoxide lyase</fullName>
        <ecNumber evidence="3">4.4.-.-</ecNumber>
    </recommendedName>
</protein>
<dbReference type="GO" id="GO:1990411">
    <property type="term" value="F:hercynylcysteine sulfoxide lyase activity (ergothioneine-forming)"/>
    <property type="evidence" value="ECO:0007669"/>
    <property type="project" value="RHEA"/>
</dbReference>
<evidence type="ECO:0000313" key="6">
    <source>
        <dbReference type="Proteomes" id="UP000250915"/>
    </source>
</evidence>
<gene>
    <name evidence="3 5" type="primary">egtE</name>
    <name evidence="5" type="ORF">DQP57_19710</name>
</gene>
<feature type="modified residue" description="N6-(pyridoxal phosphate)lysine" evidence="3">
    <location>
        <position position="227"/>
    </location>
</feature>
<evidence type="ECO:0000256" key="3">
    <source>
        <dbReference type="HAMAP-Rule" id="MF_02038"/>
    </source>
</evidence>
<keyword evidence="3" id="KW-0456">Lyase</keyword>
<name>A0A329LIG7_9MYCO</name>
<comment type="catalytic activity">
    <reaction evidence="3">
        <text>S-(hercyn-2-yl)-L-cysteine S-oxide + AH2 + H(+) = ergothioneine + pyruvate + A + NH4(+)</text>
        <dbReference type="Rhea" id="RHEA:42688"/>
        <dbReference type="ChEBI" id="CHEBI:13193"/>
        <dbReference type="ChEBI" id="CHEBI:15361"/>
        <dbReference type="ChEBI" id="CHEBI:15378"/>
        <dbReference type="ChEBI" id="CHEBI:17499"/>
        <dbReference type="ChEBI" id="CHEBI:28938"/>
        <dbReference type="ChEBI" id="CHEBI:82706"/>
        <dbReference type="ChEBI" id="CHEBI:134344"/>
    </reaction>
</comment>
<dbReference type="InterPro" id="IPR015421">
    <property type="entry name" value="PyrdxlP-dep_Trfase_major"/>
</dbReference>
<evidence type="ECO:0000256" key="1">
    <source>
        <dbReference type="ARBA" id="ARBA00001933"/>
    </source>
</evidence>
<dbReference type="InterPro" id="IPR015424">
    <property type="entry name" value="PyrdxlP-dep_Trfase"/>
</dbReference>
<evidence type="ECO:0000256" key="2">
    <source>
        <dbReference type="ARBA" id="ARBA00022898"/>
    </source>
</evidence>
<feature type="domain" description="Aminotransferase class V" evidence="4">
    <location>
        <begin position="39"/>
        <end position="390"/>
    </location>
</feature>
<proteinExistence type="inferred from homology"/>
<dbReference type="AlphaFoldDB" id="A0A329LIG7"/>
<dbReference type="InterPro" id="IPR000192">
    <property type="entry name" value="Aminotrans_V_dom"/>
</dbReference>
<comment type="function">
    <text evidence="3">Probably catalyzes the conversion of hercynylcysteine sulfoxide to ergothioneine.</text>
</comment>
<dbReference type="EC" id="4.4.-.-" evidence="3"/>
<dbReference type="NCBIfam" id="TIGR04343">
    <property type="entry name" value="egtE_PLP_lyase"/>
    <property type="match status" value="1"/>
</dbReference>
<dbReference type="UniPathway" id="UPA01014"/>
<dbReference type="InterPro" id="IPR015422">
    <property type="entry name" value="PyrdxlP-dep_Trfase_small"/>
</dbReference>
<comment type="caution">
    <text evidence="5">The sequence shown here is derived from an EMBL/GenBank/DDBJ whole genome shotgun (WGS) entry which is preliminary data.</text>
</comment>
<dbReference type="Gene3D" id="3.90.1150.10">
    <property type="entry name" value="Aspartate Aminotransferase, domain 1"/>
    <property type="match status" value="1"/>
</dbReference>
<dbReference type="InterPro" id="IPR027563">
    <property type="entry name" value="EgtE"/>
</dbReference>
<dbReference type="HAMAP" id="MF_02038">
    <property type="entry name" value="EgtE"/>
    <property type="match status" value="1"/>
</dbReference>
<keyword evidence="2 3" id="KW-0663">Pyridoxal phosphate</keyword>
<comment type="similarity">
    <text evidence="3">Belongs to the class-V pyridoxal-phosphate-dependent aminotransferase family. EgtE subfamily.</text>
</comment>
<dbReference type="PANTHER" id="PTHR43586">
    <property type="entry name" value="CYSTEINE DESULFURASE"/>
    <property type="match status" value="1"/>
</dbReference>
<sequence>MVVRRGGRLRVVAGREVTGSDALADRWRSARPPMAGLHLDNAACSRQSLAVIEATAQHARNESEVGGYVAAEAATPVLDAGRAAFAALAGMPDAEVVFTTGSLNALDLLLGSWPARTTDRKRVACLPGEYGPNLALMSAHGFDRQLLPTLEDGRVALDDAALALDSDPPDLVHLTAVASHRGVVQPVSMVAQLCRELGLPLVVDAAQALGQVDCAVGADATYSSSRKWLAGPRGVGILGVRRELMERLHPRLAAPQWVSKDGAPTVAKQLEFGEANIAARVGFSLALGEHLAYGPRAVRARLAELGALSRTVLSDVGGWTVFEEVEEPSAITTLAPSEGADPQAVRAWLLAERRILTTFAGVQRAPLELTEPVLRISPHLDTTAADLETFAEALIAATAATATG</sequence>
<organism evidence="5 6">
    <name type="scientific">Mycobacterium colombiense</name>
    <dbReference type="NCBI Taxonomy" id="339268"/>
    <lineage>
        <taxon>Bacteria</taxon>
        <taxon>Bacillati</taxon>
        <taxon>Actinomycetota</taxon>
        <taxon>Actinomycetes</taxon>
        <taxon>Mycobacteriales</taxon>
        <taxon>Mycobacteriaceae</taxon>
        <taxon>Mycobacterium</taxon>
        <taxon>Mycobacterium avium complex (MAC)</taxon>
    </lineage>
</organism>
<dbReference type="EMBL" id="QMEV01000051">
    <property type="protein sequence ID" value="RAV07176.1"/>
    <property type="molecule type" value="Genomic_DNA"/>
</dbReference>
<comment type="cofactor">
    <cofactor evidence="1 3">
        <name>pyridoxal 5'-phosphate</name>
        <dbReference type="ChEBI" id="CHEBI:597326"/>
    </cofactor>
</comment>
<dbReference type="SUPFAM" id="SSF53383">
    <property type="entry name" value="PLP-dependent transferases"/>
    <property type="match status" value="1"/>
</dbReference>
<dbReference type="RefSeq" id="WP_112634401.1">
    <property type="nucleotide sequence ID" value="NZ_QMEV01000051.1"/>
</dbReference>
<dbReference type="Pfam" id="PF00266">
    <property type="entry name" value="Aminotran_5"/>
    <property type="match status" value="1"/>
</dbReference>